<gene>
    <name evidence="1" type="ORF">PVL29_018527</name>
</gene>
<dbReference type="SUPFAM" id="SSF50998">
    <property type="entry name" value="Quinoprotein alcohol dehydrogenase-like"/>
    <property type="match status" value="1"/>
</dbReference>
<evidence type="ECO:0000313" key="2">
    <source>
        <dbReference type="Proteomes" id="UP001168098"/>
    </source>
</evidence>
<name>A0AA38Z5J6_VITRO</name>
<reference evidence="1 2" key="1">
    <citation type="journal article" date="2023" name="BMC Biotechnol.">
        <title>Vitis rotundifolia cv Carlos genome sequencing.</title>
        <authorList>
            <person name="Huff M."/>
            <person name="Hulse-Kemp A."/>
            <person name="Scheffler B."/>
            <person name="Youngblood R."/>
            <person name="Simpson S."/>
            <person name="Babiker E."/>
            <person name="Staton M."/>
        </authorList>
    </citation>
    <scope>NUCLEOTIDE SEQUENCE [LARGE SCALE GENOMIC DNA]</scope>
    <source>
        <tissue evidence="1">Leaf</tissue>
    </source>
</reference>
<dbReference type="InterPro" id="IPR015943">
    <property type="entry name" value="WD40/YVTN_repeat-like_dom_sf"/>
</dbReference>
<dbReference type="SMART" id="SM00320">
    <property type="entry name" value="WD40"/>
    <property type="match status" value="1"/>
</dbReference>
<organism evidence="1 2">
    <name type="scientific">Vitis rotundifolia</name>
    <name type="common">Muscadine grape</name>
    <dbReference type="NCBI Taxonomy" id="103349"/>
    <lineage>
        <taxon>Eukaryota</taxon>
        <taxon>Viridiplantae</taxon>
        <taxon>Streptophyta</taxon>
        <taxon>Embryophyta</taxon>
        <taxon>Tracheophyta</taxon>
        <taxon>Spermatophyta</taxon>
        <taxon>Magnoliopsida</taxon>
        <taxon>eudicotyledons</taxon>
        <taxon>Gunneridae</taxon>
        <taxon>Pentapetalae</taxon>
        <taxon>rosids</taxon>
        <taxon>Vitales</taxon>
        <taxon>Vitaceae</taxon>
        <taxon>Viteae</taxon>
        <taxon>Vitis</taxon>
    </lineage>
</organism>
<dbReference type="PANTHER" id="PTHR45176:SF1">
    <property type="entry name" value="TRANSDUCIN FAMILY PROTEIN _ WD-40 REPEAT FAMILY PROTEIN-RELATED"/>
    <property type="match status" value="1"/>
</dbReference>
<accession>A0AA38Z5J6</accession>
<dbReference type="Pfam" id="PF23869">
    <property type="entry name" value="Beta-prop_WDR75_1st"/>
    <property type="match status" value="1"/>
</dbReference>
<dbReference type="InterPro" id="IPR001680">
    <property type="entry name" value="WD40_rpt"/>
</dbReference>
<sequence>MIKGGKSLVSSPPVFSNDAKKLLVCTGNTVSIFSTSTSLQIIELEGHTALVTSVVVVPGFTPSSKILCYCWTSSLDGTVRYWDFSLPELMKTVDIRLPIFSMVIPGILSQVAETDGKTPNLFAYLSVENTKIQDGQPKVHRQILKCNLTKSRLAAGVILAEVNEIDLYIFAN</sequence>
<evidence type="ECO:0000313" key="1">
    <source>
        <dbReference type="EMBL" id="KAJ9682622.1"/>
    </source>
</evidence>
<dbReference type="EMBL" id="JARBHA010000014">
    <property type="protein sequence ID" value="KAJ9682622.1"/>
    <property type="molecule type" value="Genomic_DNA"/>
</dbReference>
<evidence type="ECO:0008006" key="3">
    <source>
        <dbReference type="Google" id="ProtNLM"/>
    </source>
</evidence>
<comment type="caution">
    <text evidence="1">The sequence shown here is derived from an EMBL/GenBank/DDBJ whole genome shotgun (WGS) entry which is preliminary data.</text>
</comment>
<dbReference type="PANTHER" id="PTHR45176">
    <property type="entry name" value="TRANSDUCIN FAMILY PROTEIN / WD-40 REPEAT FAMILY PROTEIN-RELATED"/>
    <property type="match status" value="1"/>
</dbReference>
<keyword evidence="2" id="KW-1185">Reference proteome</keyword>
<dbReference type="AlphaFoldDB" id="A0AA38Z5J6"/>
<dbReference type="InterPro" id="IPR011047">
    <property type="entry name" value="Quinoprotein_ADH-like_sf"/>
</dbReference>
<proteinExistence type="predicted"/>
<protein>
    <recommendedName>
        <fullName evidence="3">WD repeat-containing protein 75</fullName>
    </recommendedName>
</protein>
<dbReference type="Gene3D" id="2.130.10.10">
    <property type="entry name" value="YVTN repeat-like/Quinoprotein amine dehydrogenase"/>
    <property type="match status" value="1"/>
</dbReference>
<dbReference type="Proteomes" id="UP001168098">
    <property type="component" value="Unassembled WGS sequence"/>
</dbReference>